<keyword evidence="3" id="KW-1185">Reference proteome</keyword>
<dbReference type="SUPFAM" id="SSF55073">
    <property type="entry name" value="Nucleotide cyclase"/>
    <property type="match status" value="1"/>
</dbReference>
<reference evidence="3" key="1">
    <citation type="journal article" date="2019" name="Int. J. Syst. Evol. Microbiol.">
        <title>The Global Catalogue of Microorganisms (GCM) 10K type strain sequencing project: providing services to taxonomists for standard genome sequencing and annotation.</title>
        <authorList>
            <consortium name="The Broad Institute Genomics Platform"/>
            <consortium name="The Broad Institute Genome Sequencing Center for Infectious Disease"/>
            <person name="Wu L."/>
            <person name="Ma J."/>
        </authorList>
    </citation>
    <scope>NUCLEOTIDE SEQUENCE [LARGE SCALE GENOMIC DNA]</scope>
    <source>
        <strain evidence="3">KACC 14249</strain>
    </source>
</reference>
<keyword evidence="2" id="KW-0548">Nucleotidyltransferase</keyword>
<dbReference type="InterPro" id="IPR050469">
    <property type="entry name" value="Diguanylate_Cyclase"/>
</dbReference>
<comment type="caution">
    <text evidence="2">The sequence shown here is derived from an EMBL/GenBank/DDBJ whole genome shotgun (WGS) entry which is preliminary data.</text>
</comment>
<dbReference type="Proteomes" id="UP001596189">
    <property type="component" value="Unassembled WGS sequence"/>
</dbReference>
<sequence length="181" mass="19536">MRDAMPDEPEMVDPHTGLANRRALDAVLSRLETEQSGAGLAYAFVDVDHLKLVNDEYGPDVGDQALSAIAQRIRSQLRAGDFACRYGGEEFLIILDNVEDVSQVRDVLELMCTAVALPIRYRDSQRASTGEDSLSLSVTVSIGATLADRAEPASDALMRAGRAMYATAGTGGNCVRLYLPE</sequence>
<dbReference type="PANTHER" id="PTHR45138">
    <property type="entry name" value="REGULATORY COMPONENTS OF SENSORY TRANSDUCTION SYSTEM"/>
    <property type="match status" value="1"/>
</dbReference>
<dbReference type="InterPro" id="IPR029787">
    <property type="entry name" value="Nucleotide_cyclase"/>
</dbReference>
<dbReference type="PANTHER" id="PTHR45138:SF9">
    <property type="entry name" value="DIGUANYLATE CYCLASE DGCM-RELATED"/>
    <property type="match status" value="1"/>
</dbReference>
<organism evidence="2 3">
    <name type="scientific">Angustibacter luteus</name>
    <dbReference type="NCBI Taxonomy" id="658456"/>
    <lineage>
        <taxon>Bacteria</taxon>
        <taxon>Bacillati</taxon>
        <taxon>Actinomycetota</taxon>
        <taxon>Actinomycetes</taxon>
        <taxon>Kineosporiales</taxon>
        <taxon>Kineosporiaceae</taxon>
    </lineage>
</organism>
<dbReference type="Pfam" id="PF00990">
    <property type="entry name" value="GGDEF"/>
    <property type="match status" value="1"/>
</dbReference>
<dbReference type="SMART" id="SM00267">
    <property type="entry name" value="GGDEF"/>
    <property type="match status" value="1"/>
</dbReference>
<dbReference type="Gene3D" id="3.30.70.270">
    <property type="match status" value="1"/>
</dbReference>
<evidence type="ECO:0000259" key="1">
    <source>
        <dbReference type="PROSITE" id="PS50887"/>
    </source>
</evidence>
<dbReference type="CDD" id="cd01949">
    <property type="entry name" value="GGDEF"/>
    <property type="match status" value="1"/>
</dbReference>
<evidence type="ECO:0000313" key="3">
    <source>
        <dbReference type="Proteomes" id="UP001596189"/>
    </source>
</evidence>
<dbReference type="PROSITE" id="PS50887">
    <property type="entry name" value="GGDEF"/>
    <property type="match status" value="1"/>
</dbReference>
<evidence type="ECO:0000313" key="2">
    <source>
        <dbReference type="EMBL" id="MFC6007764.1"/>
    </source>
</evidence>
<keyword evidence="2" id="KW-0808">Transferase</keyword>
<proteinExistence type="predicted"/>
<name>A0ABW1JG15_9ACTN</name>
<dbReference type="GO" id="GO:0052621">
    <property type="term" value="F:diguanylate cyclase activity"/>
    <property type="evidence" value="ECO:0007669"/>
    <property type="project" value="UniProtKB-EC"/>
</dbReference>
<dbReference type="NCBIfam" id="TIGR00254">
    <property type="entry name" value="GGDEF"/>
    <property type="match status" value="1"/>
</dbReference>
<gene>
    <name evidence="2" type="ORF">ACFQDO_11545</name>
</gene>
<dbReference type="InterPro" id="IPR000160">
    <property type="entry name" value="GGDEF_dom"/>
</dbReference>
<dbReference type="InterPro" id="IPR043128">
    <property type="entry name" value="Rev_trsase/Diguanyl_cyclase"/>
</dbReference>
<accession>A0ABW1JG15</accession>
<dbReference type="RefSeq" id="WP_345715555.1">
    <property type="nucleotide sequence ID" value="NZ_BAABFP010000002.1"/>
</dbReference>
<dbReference type="EMBL" id="JBHSRD010000004">
    <property type="protein sequence ID" value="MFC6007764.1"/>
    <property type="molecule type" value="Genomic_DNA"/>
</dbReference>
<protein>
    <submittedName>
        <fullName evidence="2">GGDEF domain-containing protein</fullName>
        <ecNumber evidence="2">2.7.7.65</ecNumber>
    </submittedName>
</protein>
<feature type="domain" description="GGDEF" evidence="1">
    <location>
        <begin position="38"/>
        <end position="180"/>
    </location>
</feature>
<dbReference type="EC" id="2.7.7.65" evidence="2"/>